<keyword evidence="2" id="KW-1185">Reference proteome</keyword>
<comment type="caution">
    <text evidence="1">The sequence shown here is derived from an EMBL/GenBank/DDBJ whole genome shotgun (WGS) entry which is preliminary data.</text>
</comment>
<gene>
    <name evidence="1" type="ORF">AVEN_253199_1</name>
</gene>
<accession>A0A4Y2PPV7</accession>
<dbReference type="EMBL" id="BGPR01011639">
    <property type="protein sequence ID" value="GBN52277.1"/>
    <property type="molecule type" value="Genomic_DNA"/>
</dbReference>
<proteinExistence type="predicted"/>
<reference evidence="1 2" key="1">
    <citation type="journal article" date="2019" name="Sci. Rep.">
        <title>Orb-weaving spider Araneus ventricosus genome elucidates the spidroin gene catalogue.</title>
        <authorList>
            <person name="Kono N."/>
            <person name="Nakamura H."/>
            <person name="Ohtoshi R."/>
            <person name="Moran D.A.P."/>
            <person name="Shinohara A."/>
            <person name="Yoshida Y."/>
            <person name="Fujiwara M."/>
            <person name="Mori M."/>
            <person name="Tomita M."/>
            <person name="Arakawa K."/>
        </authorList>
    </citation>
    <scope>NUCLEOTIDE SEQUENCE [LARGE SCALE GENOMIC DNA]</scope>
</reference>
<sequence length="127" mass="14965">MLDKWQNEWSEGVTGRDVDNLIPRVKMRMESWRREEIIFFTGHGPFHTYLHRFNLITSEYCSCGGIGSKLHYATECPLTKSWHLRKPLSHFIPVWLRQVAGNKQTRNKIYNIVRFILANSQLFSPDA</sequence>
<evidence type="ECO:0000313" key="1">
    <source>
        <dbReference type="EMBL" id="GBN52277.1"/>
    </source>
</evidence>
<name>A0A4Y2PPV7_ARAVE</name>
<organism evidence="1 2">
    <name type="scientific">Araneus ventricosus</name>
    <name type="common">Orbweaver spider</name>
    <name type="synonym">Epeira ventricosa</name>
    <dbReference type="NCBI Taxonomy" id="182803"/>
    <lineage>
        <taxon>Eukaryota</taxon>
        <taxon>Metazoa</taxon>
        <taxon>Ecdysozoa</taxon>
        <taxon>Arthropoda</taxon>
        <taxon>Chelicerata</taxon>
        <taxon>Arachnida</taxon>
        <taxon>Araneae</taxon>
        <taxon>Araneomorphae</taxon>
        <taxon>Entelegynae</taxon>
        <taxon>Araneoidea</taxon>
        <taxon>Araneidae</taxon>
        <taxon>Araneus</taxon>
    </lineage>
</organism>
<protein>
    <recommendedName>
        <fullName evidence="3">Reverse transcriptase zinc-binding domain-containing protein</fullName>
    </recommendedName>
</protein>
<dbReference type="Proteomes" id="UP000499080">
    <property type="component" value="Unassembled WGS sequence"/>
</dbReference>
<dbReference type="OrthoDB" id="411823at2759"/>
<dbReference type="AlphaFoldDB" id="A0A4Y2PPV7"/>
<evidence type="ECO:0008006" key="3">
    <source>
        <dbReference type="Google" id="ProtNLM"/>
    </source>
</evidence>
<evidence type="ECO:0000313" key="2">
    <source>
        <dbReference type="Proteomes" id="UP000499080"/>
    </source>
</evidence>